<proteinExistence type="predicted"/>
<sequence length="77" mass="9504">MSSYENYWWKNQLRKYKSTTYIQPPMVLPKINSLTGRYTPEYPSIHNEMNYMYSLYSKWYWEGVKERQKIYLANQSS</sequence>
<dbReference type="AlphaFoldDB" id="A0A6C0DJR4"/>
<accession>A0A6C0DJR4</accession>
<dbReference type="EMBL" id="MN739626">
    <property type="protein sequence ID" value="QHT16757.1"/>
    <property type="molecule type" value="Genomic_DNA"/>
</dbReference>
<reference evidence="1" key="1">
    <citation type="journal article" date="2020" name="Nature">
        <title>Giant virus diversity and host interactions through global metagenomics.</title>
        <authorList>
            <person name="Schulz F."/>
            <person name="Roux S."/>
            <person name="Paez-Espino D."/>
            <person name="Jungbluth S."/>
            <person name="Walsh D.A."/>
            <person name="Denef V.J."/>
            <person name="McMahon K.D."/>
            <person name="Konstantinidis K.T."/>
            <person name="Eloe-Fadrosh E.A."/>
            <person name="Kyrpides N.C."/>
            <person name="Woyke T."/>
        </authorList>
    </citation>
    <scope>NUCLEOTIDE SEQUENCE</scope>
    <source>
        <strain evidence="1">GVMAG-M-3300023174-189</strain>
    </source>
</reference>
<name>A0A6C0DJR4_9ZZZZ</name>
<evidence type="ECO:0000313" key="1">
    <source>
        <dbReference type="EMBL" id="QHT16757.1"/>
    </source>
</evidence>
<protein>
    <submittedName>
        <fullName evidence="1">Uncharacterized protein</fullName>
    </submittedName>
</protein>
<organism evidence="1">
    <name type="scientific">viral metagenome</name>
    <dbReference type="NCBI Taxonomy" id="1070528"/>
    <lineage>
        <taxon>unclassified sequences</taxon>
        <taxon>metagenomes</taxon>
        <taxon>organismal metagenomes</taxon>
    </lineage>
</organism>